<comment type="caution">
    <text evidence="2">The sequence shown here is derived from an EMBL/GenBank/DDBJ whole genome shotgun (WGS) entry which is preliminary data.</text>
</comment>
<reference evidence="2 3" key="1">
    <citation type="submission" date="2023-01" db="EMBL/GenBank/DDBJ databases">
        <title>Analysis of 21 Apiospora genomes using comparative genomics revels a genus with tremendous synthesis potential of carbohydrate active enzymes and secondary metabolites.</title>
        <authorList>
            <person name="Sorensen T."/>
        </authorList>
    </citation>
    <scope>NUCLEOTIDE SEQUENCE [LARGE SCALE GENOMIC DNA]</scope>
    <source>
        <strain evidence="2 3">CBS 135458</strain>
    </source>
</reference>
<proteinExistence type="predicted"/>
<evidence type="ECO:0000256" key="1">
    <source>
        <dbReference type="SAM" id="MobiDB-lite"/>
    </source>
</evidence>
<dbReference type="EMBL" id="JAQQWL010000011">
    <property type="protein sequence ID" value="KAK8049451.1"/>
    <property type="molecule type" value="Genomic_DNA"/>
</dbReference>
<feature type="compositionally biased region" description="Low complexity" evidence="1">
    <location>
        <begin position="1"/>
        <end position="10"/>
    </location>
</feature>
<keyword evidence="3" id="KW-1185">Reference proteome</keyword>
<feature type="compositionally biased region" description="Basic residues" evidence="1">
    <location>
        <begin position="78"/>
        <end position="91"/>
    </location>
</feature>
<dbReference type="Proteomes" id="UP001480595">
    <property type="component" value="Unassembled WGS sequence"/>
</dbReference>
<feature type="region of interest" description="Disordered" evidence="1">
    <location>
        <begin position="1"/>
        <end position="91"/>
    </location>
</feature>
<organism evidence="2 3">
    <name type="scientific">Apiospora phragmitis</name>
    <dbReference type="NCBI Taxonomy" id="2905665"/>
    <lineage>
        <taxon>Eukaryota</taxon>
        <taxon>Fungi</taxon>
        <taxon>Dikarya</taxon>
        <taxon>Ascomycota</taxon>
        <taxon>Pezizomycotina</taxon>
        <taxon>Sordariomycetes</taxon>
        <taxon>Xylariomycetidae</taxon>
        <taxon>Amphisphaeriales</taxon>
        <taxon>Apiosporaceae</taxon>
        <taxon>Apiospora</taxon>
    </lineage>
</organism>
<gene>
    <name evidence="2" type="ORF">PG994_011181</name>
</gene>
<protein>
    <submittedName>
        <fullName evidence="2">Uncharacterized protein</fullName>
    </submittedName>
</protein>
<name>A0ABR1TS54_9PEZI</name>
<accession>A0ABR1TS54</accession>
<evidence type="ECO:0000313" key="3">
    <source>
        <dbReference type="Proteomes" id="UP001480595"/>
    </source>
</evidence>
<sequence length="91" mass="9717">MANHSSTKTSSGKKSKSKEKDPKPQSGSHHAAEAWICDQSTDGPWDAVDRVNAAQWDTPGHGSYQHPASLAATQGSSKPHKKKDHKSGGKK</sequence>
<evidence type="ECO:0000313" key="2">
    <source>
        <dbReference type="EMBL" id="KAK8049451.1"/>
    </source>
</evidence>
<dbReference type="RefSeq" id="XP_066711700.1">
    <property type="nucleotide sequence ID" value="XM_066862590.1"/>
</dbReference>
<dbReference type="GeneID" id="92095653"/>